<keyword evidence="1" id="KW-0805">Transcription regulation</keyword>
<dbReference type="RefSeq" id="WP_089245107.1">
    <property type="nucleotide sequence ID" value="NZ_FZPH01000002.1"/>
</dbReference>
<evidence type="ECO:0000259" key="5">
    <source>
        <dbReference type="PROSITE" id="PS50977"/>
    </source>
</evidence>
<keyword evidence="3" id="KW-0804">Transcription</keyword>
<dbReference type="InterPro" id="IPR050109">
    <property type="entry name" value="HTH-type_TetR-like_transc_reg"/>
</dbReference>
<evidence type="ECO:0000256" key="2">
    <source>
        <dbReference type="ARBA" id="ARBA00023125"/>
    </source>
</evidence>
<dbReference type="SUPFAM" id="SSF48498">
    <property type="entry name" value="Tetracyclin repressor-like, C-terminal domain"/>
    <property type="match status" value="1"/>
</dbReference>
<dbReference type="Gene3D" id="1.10.357.10">
    <property type="entry name" value="Tetracycline Repressor, domain 2"/>
    <property type="match status" value="1"/>
</dbReference>
<keyword evidence="7" id="KW-1185">Reference proteome</keyword>
<dbReference type="Proteomes" id="UP000198362">
    <property type="component" value="Unassembled WGS sequence"/>
</dbReference>
<dbReference type="Pfam" id="PF21597">
    <property type="entry name" value="TetR_C_43"/>
    <property type="match status" value="1"/>
</dbReference>
<feature type="DNA-binding region" description="H-T-H motif" evidence="4">
    <location>
        <begin position="33"/>
        <end position="52"/>
    </location>
</feature>
<evidence type="ECO:0000313" key="6">
    <source>
        <dbReference type="EMBL" id="SNS88702.1"/>
    </source>
</evidence>
<gene>
    <name evidence="6" type="ORF">SAMN05421812_102219</name>
</gene>
<feature type="domain" description="HTH tetR-type" evidence="5">
    <location>
        <begin position="11"/>
        <end position="70"/>
    </location>
</feature>
<name>A0A239I5Q9_9ACTN</name>
<dbReference type="EMBL" id="FZPH01000002">
    <property type="protein sequence ID" value="SNS88702.1"/>
    <property type="molecule type" value="Genomic_DNA"/>
</dbReference>
<accession>A0A239I5Q9</accession>
<proteinExistence type="predicted"/>
<keyword evidence="2 4" id="KW-0238">DNA-binding</keyword>
<evidence type="ECO:0000256" key="3">
    <source>
        <dbReference type="ARBA" id="ARBA00023163"/>
    </source>
</evidence>
<evidence type="ECO:0000256" key="1">
    <source>
        <dbReference type="ARBA" id="ARBA00023015"/>
    </source>
</evidence>
<dbReference type="PRINTS" id="PR00455">
    <property type="entry name" value="HTHTETR"/>
</dbReference>
<dbReference type="PROSITE" id="PS50977">
    <property type="entry name" value="HTH_TETR_2"/>
    <property type="match status" value="1"/>
</dbReference>
<organism evidence="6 7">
    <name type="scientific">Asanoa hainanensis</name>
    <dbReference type="NCBI Taxonomy" id="560556"/>
    <lineage>
        <taxon>Bacteria</taxon>
        <taxon>Bacillati</taxon>
        <taxon>Actinomycetota</taxon>
        <taxon>Actinomycetes</taxon>
        <taxon>Micromonosporales</taxon>
        <taxon>Micromonosporaceae</taxon>
        <taxon>Asanoa</taxon>
    </lineage>
</organism>
<protein>
    <submittedName>
        <fullName evidence="6">DNA-binding transcriptional regulator, AcrR family</fullName>
    </submittedName>
</protein>
<reference evidence="6 7" key="1">
    <citation type="submission" date="2017-06" db="EMBL/GenBank/DDBJ databases">
        <authorList>
            <person name="Kim H.J."/>
            <person name="Triplett B.A."/>
        </authorList>
    </citation>
    <scope>NUCLEOTIDE SEQUENCE [LARGE SCALE GENOMIC DNA]</scope>
    <source>
        <strain evidence="6 7">CGMCC 4.5593</strain>
    </source>
</reference>
<dbReference type="SUPFAM" id="SSF46689">
    <property type="entry name" value="Homeodomain-like"/>
    <property type="match status" value="1"/>
</dbReference>
<dbReference type="InterPro" id="IPR049445">
    <property type="entry name" value="TetR_SbtR-like_C"/>
</dbReference>
<dbReference type="GO" id="GO:0000976">
    <property type="term" value="F:transcription cis-regulatory region binding"/>
    <property type="evidence" value="ECO:0007669"/>
    <property type="project" value="TreeGrafter"/>
</dbReference>
<dbReference type="PANTHER" id="PTHR30055">
    <property type="entry name" value="HTH-TYPE TRANSCRIPTIONAL REGULATOR RUTR"/>
    <property type="match status" value="1"/>
</dbReference>
<dbReference type="InterPro" id="IPR001647">
    <property type="entry name" value="HTH_TetR"/>
</dbReference>
<dbReference type="PANTHER" id="PTHR30055:SF234">
    <property type="entry name" value="HTH-TYPE TRANSCRIPTIONAL REGULATOR BETI"/>
    <property type="match status" value="1"/>
</dbReference>
<dbReference type="AlphaFoldDB" id="A0A239I5Q9"/>
<dbReference type="InterPro" id="IPR009057">
    <property type="entry name" value="Homeodomain-like_sf"/>
</dbReference>
<dbReference type="InterPro" id="IPR036271">
    <property type="entry name" value="Tet_transcr_reg_TetR-rel_C_sf"/>
</dbReference>
<evidence type="ECO:0000313" key="7">
    <source>
        <dbReference type="Proteomes" id="UP000198362"/>
    </source>
</evidence>
<dbReference type="Pfam" id="PF00440">
    <property type="entry name" value="TetR_N"/>
    <property type="match status" value="1"/>
</dbReference>
<dbReference type="GO" id="GO:0003700">
    <property type="term" value="F:DNA-binding transcription factor activity"/>
    <property type="evidence" value="ECO:0007669"/>
    <property type="project" value="TreeGrafter"/>
</dbReference>
<sequence length="189" mass="20890">MVGTPSRADARRNHERVLAAARELFARHGLSVTVPQVAELAGVGRATVYRSYPAKDDLVLAIAQERFQRLDDRTIAALTDPDPYAALCAFVPDLFTTLAQDRGLAEAFFAGQIAPAADLLHQLTRLVEYAKPSGRIRPDLTELDLRVILCGPIRQLIVLDQWDERVWRRYAGMVLDALRPTRAGEATSG</sequence>
<dbReference type="OrthoDB" id="9795011at2"/>
<evidence type="ECO:0000256" key="4">
    <source>
        <dbReference type="PROSITE-ProRule" id="PRU00335"/>
    </source>
</evidence>